<organism evidence="6 7">
    <name type="scientific">Caenorhabditis nigoni</name>
    <dbReference type="NCBI Taxonomy" id="1611254"/>
    <lineage>
        <taxon>Eukaryota</taxon>
        <taxon>Metazoa</taxon>
        <taxon>Ecdysozoa</taxon>
        <taxon>Nematoda</taxon>
        <taxon>Chromadorea</taxon>
        <taxon>Rhabditida</taxon>
        <taxon>Rhabditina</taxon>
        <taxon>Rhabditomorpha</taxon>
        <taxon>Rhabditoidea</taxon>
        <taxon>Rhabditidae</taxon>
        <taxon>Peloderinae</taxon>
        <taxon>Caenorhabditis</taxon>
    </lineage>
</organism>
<evidence type="ECO:0000256" key="4">
    <source>
        <dbReference type="SAM" id="Phobius"/>
    </source>
</evidence>
<keyword evidence="4" id="KW-0812">Transmembrane</keyword>
<keyword evidence="7" id="KW-1185">Reference proteome</keyword>
<keyword evidence="4" id="KW-0472">Membrane</keyword>
<protein>
    <recommendedName>
        <fullName evidence="5">Acyltransferase C-terminal domain-containing protein</fullName>
    </recommendedName>
</protein>
<gene>
    <name evidence="6" type="primary">Cnig_chr_V.g20169</name>
    <name evidence="6" type="ORF">B9Z55_020169</name>
</gene>
<evidence type="ECO:0000313" key="6">
    <source>
        <dbReference type="EMBL" id="PIC28164.1"/>
    </source>
</evidence>
<comment type="caution">
    <text evidence="6">The sequence shown here is derived from an EMBL/GenBank/DDBJ whole genome shotgun (WGS) entry which is preliminary data.</text>
</comment>
<reference evidence="7" key="1">
    <citation type="submission" date="2017-10" db="EMBL/GenBank/DDBJ databases">
        <title>Rapid genome shrinkage in a self-fertile nematode reveals novel sperm competition proteins.</title>
        <authorList>
            <person name="Yin D."/>
            <person name="Schwarz E.M."/>
            <person name="Thomas C.G."/>
            <person name="Felde R.L."/>
            <person name="Korf I.F."/>
            <person name="Cutter A.D."/>
            <person name="Schartner C.M."/>
            <person name="Ralston E.J."/>
            <person name="Meyer B.J."/>
            <person name="Haag E.S."/>
        </authorList>
    </citation>
    <scope>NUCLEOTIDE SEQUENCE [LARGE SCALE GENOMIC DNA]</scope>
    <source>
        <strain evidence="7">JU1422</strain>
    </source>
</reference>
<dbReference type="InterPro" id="IPR032098">
    <property type="entry name" value="Acyltransf_C"/>
</dbReference>
<keyword evidence="2" id="KW-0808">Transferase</keyword>
<comment type="similarity">
    <text evidence="1">Belongs to the 1-acyl-sn-glycerol-3-phosphate acyltransferase family.</text>
</comment>
<dbReference type="GO" id="GO:0005783">
    <property type="term" value="C:endoplasmic reticulum"/>
    <property type="evidence" value="ECO:0007669"/>
    <property type="project" value="TreeGrafter"/>
</dbReference>
<evidence type="ECO:0000256" key="1">
    <source>
        <dbReference type="ARBA" id="ARBA00008655"/>
    </source>
</evidence>
<dbReference type="STRING" id="1611254.A0A2G5TLJ1"/>
<dbReference type="Proteomes" id="UP000230233">
    <property type="component" value="Chromosome V"/>
</dbReference>
<dbReference type="EMBL" id="PDUG01000005">
    <property type="protein sequence ID" value="PIC28164.1"/>
    <property type="molecule type" value="Genomic_DNA"/>
</dbReference>
<evidence type="ECO:0000259" key="5">
    <source>
        <dbReference type="Pfam" id="PF16076"/>
    </source>
</evidence>
<feature type="domain" description="Acyltransferase C-terminal" evidence="5">
    <location>
        <begin position="73"/>
        <end position="127"/>
    </location>
</feature>
<dbReference type="Pfam" id="PF16076">
    <property type="entry name" value="Acyltransf_C"/>
    <property type="match status" value="1"/>
</dbReference>
<evidence type="ECO:0000256" key="3">
    <source>
        <dbReference type="ARBA" id="ARBA00023315"/>
    </source>
</evidence>
<accession>A0A2G5TLJ1</accession>
<evidence type="ECO:0000256" key="2">
    <source>
        <dbReference type="ARBA" id="ARBA00022679"/>
    </source>
</evidence>
<keyword evidence="4" id="KW-1133">Transmembrane helix</keyword>
<sequence length="173" mass="20150">MGKTRKLCHGNGLIYYFGTKNQELWKRNPGGCNRRSHNDNYHTRPPIKYVLDVTIAYPNGIPLSLATFGLGTREKCDIAVNYKIYDAAEVPFEDEEKLRDWMYEVYKEKDEMLARYYATGEFNPGEKGTRIAFSWAKIIGMYGFWFGSFYAQYNVYSYLITGLVKFLLFPFSS</sequence>
<evidence type="ECO:0000313" key="7">
    <source>
        <dbReference type="Proteomes" id="UP000230233"/>
    </source>
</evidence>
<dbReference type="OrthoDB" id="5920068at2759"/>
<dbReference type="GO" id="GO:0036149">
    <property type="term" value="P:phosphatidylinositol acyl-chain remodeling"/>
    <property type="evidence" value="ECO:0007669"/>
    <property type="project" value="TreeGrafter"/>
</dbReference>
<name>A0A2G5TLJ1_9PELO</name>
<feature type="transmembrane region" description="Helical" evidence="4">
    <location>
        <begin position="131"/>
        <end position="149"/>
    </location>
</feature>
<dbReference type="GO" id="GO:0016746">
    <property type="term" value="F:acyltransferase activity"/>
    <property type="evidence" value="ECO:0007669"/>
    <property type="project" value="UniProtKB-KW"/>
</dbReference>
<dbReference type="AlphaFoldDB" id="A0A2G5TLJ1"/>
<dbReference type="PANTHER" id="PTHR10983:SF2">
    <property type="entry name" value="ACYL-COA:LYSOPHOSPHATIDYLGLYCEROL ACYLTRANSFERASE 1"/>
    <property type="match status" value="1"/>
</dbReference>
<proteinExistence type="inferred from homology"/>
<dbReference type="PANTHER" id="PTHR10983">
    <property type="entry name" value="1-ACYLGLYCEROL-3-PHOSPHATE ACYLTRANSFERASE-RELATED"/>
    <property type="match status" value="1"/>
</dbReference>
<keyword evidence="3" id="KW-0012">Acyltransferase</keyword>